<evidence type="ECO:0000256" key="9">
    <source>
        <dbReference type="ARBA" id="ARBA00023295"/>
    </source>
</evidence>
<sequence>MSKRNVIEGTALPLHMGLERLLLASIVSMWIFPCMLLPLANSEEVLPEADAPTAEISDELWLRSWPPPRVVNVDDYGAGADGCDDSEAFLAAWRDACNSSYYRSMFLVPEGKTYLLMPVSFQGPCRAISITAMIKGTLEAPSNRSAWLDRNLQEWITFEGIDRLHVLGGGTLNGNGQEWWINSCKLNKSMQCVTGPTALYFRRCTHLVVEDLEVRDSMQMHVAIAYSWNVLMSRLFITAPGWSPNTDGIHVSNSKEVSISECTISTGDDCVSIVTGSMFVRVTGIFCGPGHGISIGSLGANNSWAHVSDVLVEKATLLGTTNGVRIKTWQGGHGCAERITFQDISMNNVTNPVIIDQNYCDSSRLCHDQGSAVAVRNIRYRNIHGTSASKVAVNFLCSGAVRCDGILMQDIYLVGEGRYATCSYTNATVVQLGYTFPFCSAEM</sequence>
<evidence type="ECO:0000256" key="3">
    <source>
        <dbReference type="ARBA" id="ARBA00012736"/>
    </source>
</evidence>
<evidence type="ECO:0000256" key="10">
    <source>
        <dbReference type="ARBA" id="ARBA00023316"/>
    </source>
</evidence>
<keyword evidence="14" id="KW-0812">Transmembrane</keyword>
<evidence type="ECO:0000256" key="1">
    <source>
        <dbReference type="ARBA" id="ARBA00004191"/>
    </source>
</evidence>
<dbReference type="EMBL" id="OZ075126">
    <property type="protein sequence ID" value="CAL4938275.1"/>
    <property type="molecule type" value="Genomic_DNA"/>
</dbReference>
<reference evidence="16" key="1">
    <citation type="submission" date="2024-06" db="EMBL/GenBank/DDBJ databases">
        <authorList>
            <person name="Ryan C."/>
        </authorList>
    </citation>
    <scope>NUCLEOTIDE SEQUENCE [LARGE SCALE GENOMIC DNA]</scope>
</reference>
<evidence type="ECO:0000256" key="4">
    <source>
        <dbReference type="ARBA" id="ARBA00022512"/>
    </source>
</evidence>
<comment type="subcellular location">
    <subcellularLocation>
        <location evidence="1">Secreted</location>
        <location evidence="1">Cell wall</location>
    </subcellularLocation>
</comment>
<evidence type="ECO:0000256" key="2">
    <source>
        <dbReference type="ARBA" id="ARBA00008834"/>
    </source>
</evidence>
<reference evidence="15 16" key="2">
    <citation type="submission" date="2024-10" db="EMBL/GenBank/DDBJ databases">
        <authorList>
            <person name="Ryan C."/>
        </authorList>
    </citation>
    <scope>NUCLEOTIDE SEQUENCE [LARGE SCALE GENOMIC DNA]</scope>
</reference>
<evidence type="ECO:0000256" key="14">
    <source>
        <dbReference type="SAM" id="Phobius"/>
    </source>
</evidence>
<keyword evidence="8 13" id="KW-0378">Hydrolase</keyword>
<keyword evidence="7" id="KW-0677">Repeat</keyword>
<evidence type="ECO:0000256" key="8">
    <source>
        <dbReference type="ARBA" id="ARBA00022801"/>
    </source>
</evidence>
<dbReference type="InterPro" id="IPR000743">
    <property type="entry name" value="Glyco_hydro_28"/>
</dbReference>
<comment type="similarity">
    <text evidence="2 13">Belongs to the glycosyl hydrolase 28 family.</text>
</comment>
<dbReference type="Pfam" id="PF00295">
    <property type="entry name" value="Glyco_hydro_28"/>
    <property type="match status" value="1"/>
</dbReference>
<dbReference type="PANTHER" id="PTHR31375">
    <property type="match status" value="1"/>
</dbReference>
<keyword evidence="14" id="KW-1133">Transmembrane helix</keyword>
<dbReference type="InterPro" id="IPR012334">
    <property type="entry name" value="Pectin_lyas_fold"/>
</dbReference>
<evidence type="ECO:0000256" key="6">
    <source>
        <dbReference type="ARBA" id="ARBA00022729"/>
    </source>
</evidence>
<evidence type="ECO:0000256" key="11">
    <source>
        <dbReference type="ARBA" id="ARBA00034074"/>
    </source>
</evidence>
<dbReference type="PROSITE" id="PS00502">
    <property type="entry name" value="POLYGALACTURONASE"/>
    <property type="match status" value="1"/>
</dbReference>
<dbReference type="SUPFAM" id="SSF51126">
    <property type="entry name" value="Pectin lyase-like"/>
    <property type="match status" value="1"/>
</dbReference>
<evidence type="ECO:0000313" key="16">
    <source>
        <dbReference type="Proteomes" id="UP001497457"/>
    </source>
</evidence>
<dbReference type="EC" id="3.2.1.15" evidence="3"/>
<keyword evidence="16" id="KW-1185">Reference proteome</keyword>
<evidence type="ECO:0000256" key="7">
    <source>
        <dbReference type="ARBA" id="ARBA00022737"/>
    </source>
</evidence>
<comment type="catalytic activity">
    <reaction evidence="11">
        <text>(1,4-alpha-D-galacturonosyl)n+m + H2O = (1,4-alpha-D-galacturonosyl)n + (1,4-alpha-D-galacturonosyl)m.</text>
        <dbReference type="EC" id="3.2.1.15"/>
    </reaction>
</comment>
<feature type="active site" evidence="12">
    <location>
        <position position="291"/>
    </location>
</feature>
<keyword evidence="5" id="KW-0964">Secreted</keyword>
<keyword evidence="14" id="KW-0472">Membrane</keyword>
<evidence type="ECO:0000256" key="12">
    <source>
        <dbReference type="PROSITE-ProRule" id="PRU10052"/>
    </source>
</evidence>
<dbReference type="GO" id="GO:0071555">
    <property type="term" value="P:cell wall organization"/>
    <property type="evidence" value="ECO:0007669"/>
    <property type="project" value="UniProtKB-KW"/>
</dbReference>
<dbReference type="Gene3D" id="2.160.20.10">
    <property type="entry name" value="Single-stranded right-handed beta-helix, Pectin lyase-like"/>
    <property type="match status" value="1"/>
</dbReference>
<dbReference type="AlphaFoldDB" id="A0ABC8Y5G9"/>
<keyword evidence="10" id="KW-0961">Cell wall biogenesis/degradation</keyword>
<evidence type="ECO:0000313" key="15">
    <source>
        <dbReference type="EMBL" id="CAL4938275.1"/>
    </source>
</evidence>
<protein>
    <recommendedName>
        <fullName evidence="3">endo-polygalacturonase</fullName>
        <ecNumber evidence="3">3.2.1.15</ecNumber>
    </recommendedName>
</protein>
<organism evidence="15 16">
    <name type="scientific">Urochloa decumbens</name>
    <dbReference type="NCBI Taxonomy" id="240449"/>
    <lineage>
        <taxon>Eukaryota</taxon>
        <taxon>Viridiplantae</taxon>
        <taxon>Streptophyta</taxon>
        <taxon>Embryophyta</taxon>
        <taxon>Tracheophyta</taxon>
        <taxon>Spermatophyta</taxon>
        <taxon>Magnoliopsida</taxon>
        <taxon>Liliopsida</taxon>
        <taxon>Poales</taxon>
        <taxon>Poaceae</taxon>
        <taxon>PACMAD clade</taxon>
        <taxon>Panicoideae</taxon>
        <taxon>Panicodae</taxon>
        <taxon>Paniceae</taxon>
        <taxon>Melinidinae</taxon>
        <taxon>Urochloa</taxon>
    </lineage>
</organism>
<dbReference type="FunFam" id="2.160.20.10:FF:000032">
    <property type="entry name" value="Pectin lyase-like superfamily protein"/>
    <property type="match status" value="1"/>
</dbReference>
<accession>A0ABC8Y5G9</accession>
<evidence type="ECO:0000256" key="13">
    <source>
        <dbReference type="RuleBase" id="RU361169"/>
    </source>
</evidence>
<proteinExistence type="inferred from homology"/>
<keyword evidence="9 13" id="KW-0326">Glycosidase</keyword>
<name>A0ABC8Y5G9_9POAL</name>
<feature type="transmembrane region" description="Helical" evidence="14">
    <location>
        <begin position="21"/>
        <end position="40"/>
    </location>
</feature>
<dbReference type="Proteomes" id="UP001497457">
    <property type="component" value="Chromosome 16b"/>
</dbReference>
<evidence type="ECO:0000256" key="5">
    <source>
        <dbReference type="ARBA" id="ARBA00022525"/>
    </source>
</evidence>
<keyword evidence="6" id="KW-0732">Signal</keyword>
<gene>
    <name evidence="15" type="ORF">URODEC1_LOCUS31110</name>
</gene>
<dbReference type="InterPro" id="IPR011050">
    <property type="entry name" value="Pectin_lyase_fold/virulence"/>
</dbReference>
<keyword evidence="4" id="KW-0134">Cell wall</keyword>
<dbReference type="GO" id="GO:0004650">
    <property type="term" value="F:polygalacturonase activity"/>
    <property type="evidence" value="ECO:0007669"/>
    <property type="project" value="UniProtKB-EC"/>
</dbReference>